<dbReference type="InterPro" id="IPR018097">
    <property type="entry name" value="EGF_Ca-bd_CS"/>
</dbReference>
<organism evidence="3 4">
    <name type="scientific">Heracleum sosnowskyi</name>
    <dbReference type="NCBI Taxonomy" id="360622"/>
    <lineage>
        <taxon>Eukaryota</taxon>
        <taxon>Viridiplantae</taxon>
        <taxon>Streptophyta</taxon>
        <taxon>Embryophyta</taxon>
        <taxon>Tracheophyta</taxon>
        <taxon>Spermatophyta</taxon>
        <taxon>Magnoliopsida</taxon>
        <taxon>eudicotyledons</taxon>
        <taxon>Gunneridae</taxon>
        <taxon>Pentapetalae</taxon>
        <taxon>asterids</taxon>
        <taxon>campanulids</taxon>
        <taxon>Apiales</taxon>
        <taxon>Apiaceae</taxon>
        <taxon>Apioideae</taxon>
        <taxon>apioid superclade</taxon>
        <taxon>Tordylieae</taxon>
        <taxon>Tordyliinae</taxon>
        <taxon>Heracleum</taxon>
    </lineage>
</organism>
<evidence type="ECO:0000256" key="1">
    <source>
        <dbReference type="ARBA" id="ARBA00023157"/>
    </source>
</evidence>
<name>A0AAD8GSG0_9APIA</name>
<accession>A0AAD8GSG0</accession>
<dbReference type="GO" id="GO:0005509">
    <property type="term" value="F:calcium ion binding"/>
    <property type="evidence" value="ECO:0007669"/>
    <property type="project" value="InterPro"/>
</dbReference>
<reference evidence="3" key="1">
    <citation type="submission" date="2023-02" db="EMBL/GenBank/DDBJ databases">
        <title>Genome of toxic invasive species Heracleum sosnowskyi carries increased number of genes despite the absence of recent whole-genome duplications.</title>
        <authorList>
            <person name="Schelkunov M."/>
            <person name="Shtratnikova V."/>
            <person name="Makarenko M."/>
            <person name="Klepikova A."/>
            <person name="Omelchenko D."/>
            <person name="Novikova G."/>
            <person name="Obukhova E."/>
            <person name="Bogdanov V."/>
            <person name="Penin A."/>
            <person name="Logacheva M."/>
        </authorList>
    </citation>
    <scope>NUCLEOTIDE SEQUENCE</scope>
    <source>
        <strain evidence="3">Hsosn_3</strain>
        <tissue evidence="3">Leaf</tissue>
    </source>
</reference>
<dbReference type="Pfam" id="PF07645">
    <property type="entry name" value="EGF_CA"/>
    <property type="match status" value="1"/>
</dbReference>
<dbReference type="PROSITE" id="PS01187">
    <property type="entry name" value="EGF_CA"/>
    <property type="match status" value="1"/>
</dbReference>
<protein>
    <recommendedName>
        <fullName evidence="2">NOTCH1 EGF-like calcium-binding domain-containing protein</fullName>
    </recommendedName>
</protein>
<evidence type="ECO:0000313" key="4">
    <source>
        <dbReference type="Proteomes" id="UP001237642"/>
    </source>
</evidence>
<comment type="caution">
    <text evidence="3">The sequence shown here is derived from an EMBL/GenBank/DDBJ whole genome shotgun (WGS) entry which is preliminary data.</text>
</comment>
<keyword evidence="4" id="KW-1185">Reference proteome</keyword>
<evidence type="ECO:0000313" key="3">
    <source>
        <dbReference type="EMBL" id="KAK1353350.1"/>
    </source>
</evidence>
<proteinExistence type="predicted"/>
<evidence type="ECO:0000259" key="2">
    <source>
        <dbReference type="Pfam" id="PF07645"/>
    </source>
</evidence>
<dbReference type="Gene3D" id="2.10.25.10">
    <property type="entry name" value="Laminin"/>
    <property type="match status" value="1"/>
</dbReference>
<keyword evidence="1" id="KW-1015">Disulfide bond</keyword>
<dbReference type="AlphaFoldDB" id="A0AAD8GSG0"/>
<sequence length="135" mass="15328">MEVKDKNYGINTSDWVIGNKTCAEADQDSNSYACKDLNSECIDGPRSVGYRCRCKDGYEGNPYLNAGCNDINECERKTDDCEHECNNTQGGYNCTDKTLIKYILGKITLSSYYHIDTYPFYFMTGCLCSWCKYGI</sequence>
<dbReference type="InterPro" id="IPR049883">
    <property type="entry name" value="NOTCH1_EGF-like"/>
</dbReference>
<dbReference type="EMBL" id="JAUIZM010000013">
    <property type="protein sequence ID" value="KAK1353350.1"/>
    <property type="molecule type" value="Genomic_DNA"/>
</dbReference>
<dbReference type="PANTHER" id="PTHR33491">
    <property type="entry name" value="OSJNBA0016N04.9 PROTEIN"/>
    <property type="match status" value="1"/>
</dbReference>
<gene>
    <name evidence="3" type="ORF">POM88_052485</name>
</gene>
<reference evidence="3" key="2">
    <citation type="submission" date="2023-05" db="EMBL/GenBank/DDBJ databases">
        <authorList>
            <person name="Schelkunov M.I."/>
        </authorList>
    </citation>
    <scope>NUCLEOTIDE SEQUENCE</scope>
    <source>
        <strain evidence="3">Hsosn_3</strain>
        <tissue evidence="3">Leaf</tissue>
    </source>
</reference>
<dbReference type="Proteomes" id="UP001237642">
    <property type="component" value="Unassembled WGS sequence"/>
</dbReference>
<feature type="domain" description="NOTCH1 EGF-like calcium-binding" evidence="2">
    <location>
        <begin position="70"/>
        <end position="95"/>
    </location>
</feature>